<evidence type="ECO:0000313" key="5">
    <source>
        <dbReference type="Proteomes" id="UP000248326"/>
    </source>
</evidence>
<keyword evidence="5" id="KW-1185">Reference proteome</keyword>
<dbReference type="SUPFAM" id="SSF51735">
    <property type="entry name" value="NAD(P)-binding Rossmann-fold domains"/>
    <property type="match status" value="1"/>
</dbReference>
<dbReference type="Gene3D" id="3.40.50.720">
    <property type="entry name" value="NAD(P)-binding Rossmann-like Domain"/>
    <property type="match status" value="1"/>
</dbReference>
<keyword evidence="2" id="KW-0560">Oxidoreductase</keyword>
<gene>
    <name evidence="4" type="ORF">DES52_103290</name>
</gene>
<dbReference type="Pfam" id="PF08240">
    <property type="entry name" value="ADH_N"/>
    <property type="match status" value="1"/>
</dbReference>
<comment type="caution">
    <text evidence="4">The sequence shown here is derived from an EMBL/GenBank/DDBJ whole genome shotgun (WGS) entry which is preliminary data.</text>
</comment>
<dbReference type="PANTHER" id="PTHR48106:SF13">
    <property type="entry name" value="QUINONE OXIDOREDUCTASE-RELATED"/>
    <property type="match status" value="1"/>
</dbReference>
<dbReference type="Pfam" id="PF00107">
    <property type="entry name" value="ADH_zinc_N"/>
    <property type="match status" value="1"/>
</dbReference>
<dbReference type="EMBL" id="QJSX01000003">
    <property type="protein sequence ID" value="PYE55457.1"/>
    <property type="molecule type" value="Genomic_DNA"/>
</dbReference>
<dbReference type="SMART" id="SM00829">
    <property type="entry name" value="PKS_ER"/>
    <property type="match status" value="1"/>
</dbReference>
<name>A0A318S8T9_9DEIO</name>
<dbReference type="InterPro" id="IPR013149">
    <property type="entry name" value="ADH-like_C"/>
</dbReference>
<evidence type="ECO:0000313" key="4">
    <source>
        <dbReference type="EMBL" id="PYE55457.1"/>
    </source>
</evidence>
<feature type="domain" description="Enoyl reductase (ER)" evidence="3">
    <location>
        <begin position="11"/>
        <end position="322"/>
    </location>
</feature>
<organism evidence="4 5">
    <name type="scientific">Deinococcus yavapaiensis KR-236</name>
    <dbReference type="NCBI Taxonomy" id="694435"/>
    <lineage>
        <taxon>Bacteria</taxon>
        <taxon>Thermotogati</taxon>
        <taxon>Deinococcota</taxon>
        <taxon>Deinococci</taxon>
        <taxon>Deinococcales</taxon>
        <taxon>Deinococcaceae</taxon>
        <taxon>Deinococcus</taxon>
    </lineage>
</organism>
<dbReference type="InterPro" id="IPR011032">
    <property type="entry name" value="GroES-like_sf"/>
</dbReference>
<reference evidence="4 5" key="1">
    <citation type="submission" date="2018-06" db="EMBL/GenBank/DDBJ databases">
        <title>Genomic Encyclopedia of Type Strains, Phase IV (KMG-IV): sequencing the most valuable type-strain genomes for metagenomic binning, comparative biology and taxonomic classification.</title>
        <authorList>
            <person name="Goeker M."/>
        </authorList>
    </citation>
    <scope>NUCLEOTIDE SEQUENCE [LARGE SCALE GENOMIC DNA]</scope>
    <source>
        <strain evidence="4 5">DSM 18048</strain>
    </source>
</reference>
<sequence>MMRAVVVEDFGSSDVLRVRAWPAPHPGPGEVRIRVSLASVNYADVLSRRGGYDAGRSVPFVPGLDCVGIVDAVGEGVEASRVGQRVAAFAKSGSYAEFALASAVLTYPVPNDLPDEAVCGLTALVTAYNVLTLAGRSRKGESVLVHAASGGVGGLAVQIARALGASPVIGVTSGSKAAFVRGLGADVVVDRGAEDFAARTLEATGGRGADVILDSVGGETLERGVTCLAEFGRLVTFGQTGGRSANVGTSPLHRGSRAVVGYSSGHLRRVRPHAVGSAVDAAFELLRRGDVTPSVFERFALERGPEAHALMERAEHVGKLVLMPSAD</sequence>
<proteinExistence type="predicted"/>
<dbReference type="InterPro" id="IPR002364">
    <property type="entry name" value="Quin_OxRdtase/zeta-crystal_CS"/>
</dbReference>
<dbReference type="GO" id="GO:0035925">
    <property type="term" value="F:mRNA 3'-UTR AU-rich region binding"/>
    <property type="evidence" value="ECO:0007669"/>
    <property type="project" value="TreeGrafter"/>
</dbReference>
<dbReference type="PANTHER" id="PTHR48106">
    <property type="entry name" value="QUINONE OXIDOREDUCTASE PIG3-RELATED"/>
    <property type="match status" value="1"/>
</dbReference>
<dbReference type="GO" id="GO:0005829">
    <property type="term" value="C:cytosol"/>
    <property type="evidence" value="ECO:0007669"/>
    <property type="project" value="TreeGrafter"/>
</dbReference>
<dbReference type="RefSeq" id="WP_211317865.1">
    <property type="nucleotide sequence ID" value="NZ_QJSX01000003.1"/>
</dbReference>
<protein>
    <submittedName>
        <fullName evidence="4">NADPH:quinone reductase-like Zn-dependent oxidoreductase</fullName>
    </submittedName>
</protein>
<dbReference type="SUPFAM" id="SSF50129">
    <property type="entry name" value="GroES-like"/>
    <property type="match status" value="1"/>
</dbReference>
<dbReference type="GO" id="GO:0070402">
    <property type="term" value="F:NADPH binding"/>
    <property type="evidence" value="ECO:0007669"/>
    <property type="project" value="TreeGrafter"/>
</dbReference>
<dbReference type="InterPro" id="IPR036291">
    <property type="entry name" value="NAD(P)-bd_dom_sf"/>
</dbReference>
<dbReference type="InterPro" id="IPR013154">
    <property type="entry name" value="ADH-like_N"/>
</dbReference>
<dbReference type="InterPro" id="IPR020843">
    <property type="entry name" value="ER"/>
</dbReference>
<dbReference type="GO" id="GO:0003960">
    <property type="term" value="F:quinone reductase (NADPH) activity"/>
    <property type="evidence" value="ECO:0007669"/>
    <property type="project" value="TreeGrafter"/>
</dbReference>
<evidence type="ECO:0000259" key="3">
    <source>
        <dbReference type="SMART" id="SM00829"/>
    </source>
</evidence>
<evidence type="ECO:0000256" key="1">
    <source>
        <dbReference type="ARBA" id="ARBA00022857"/>
    </source>
</evidence>
<keyword evidence="1" id="KW-0521">NADP</keyword>
<dbReference type="Proteomes" id="UP000248326">
    <property type="component" value="Unassembled WGS sequence"/>
</dbReference>
<evidence type="ECO:0000256" key="2">
    <source>
        <dbReference type="ARBA" id="ARBA00023002"/>
    </source>
</evidence>
<dbReference type="PROSITE" id="PS01162">
    <property type="entry name" value="QOR_ZETA_CRYSTAL"/>
    <property type="match status" value="1"/>
</dbReference>
<dbReference type="Gene3D" id="3.90.180.10">
    <property type="entry name" value="Medium-chain alcohol dehydrogenases, catalytic domain"/>
    <property type="match status" value="1"/>
</dbReference>
<dbReference type="GO" id="GO:0008270">
    <property type="term" value="F:zinc ion binding"/>
    <property type="evidence" value="ECO:0007669"/>
    <property type="project" value="InterPro"/>
</dbReference>
<accession>A0A318S8T9</accession>
<dbReference type="AlphaFoldDB" id="A0A318S8T9"/>